<evidence type="ECO:0000256" key="1">
    <source>
        <dbReference type="SAM" id="MobiDB-lite"/>
    </source>
</evidence>
<dbReference type="RefSeq" id="WP_205115887.1">
    <property type="nucleotide sequence ID" value="NZ_JAFBCM010000001.1"/>
</dbReference>
<reference evidence="3" key="1">
    <citation type="journal article" date="2019" name="Int. J. Syst. Evol. Microbiol.">
        <title>The Global Catalogue of Microorganisms (GCM) 10K type strain sequencing project: providing services to taxonomists for standard genome sequencing and annotation.</title>
        <authorList>
            <consortium name="The Broad Institute Genomics Platform"/>
            <consortium name="The Broad Institute Genome Sequencing Center for Infectious Disease"/>
            <person name="Wu L."/>
            <person name="Ma J."/>
        </authorList>
    </citation>
    <scope>NUCLEOTIDE SEQUENCE [LARGE SCALE GENOMIC DNA]</scope>
    <source>
        <strain evidence="3">CGMCC 4.7241</strain>
    </source>
</reference>
<sequence>MPTTETNRSSQPTDATMKQFVSALNDIATALARNTEQLQSVQRSSTNAGIPGGGPGDRSASIEQARTTLDYQVLSQLMGRRGFTGFTVRAQLQLRGNDVLLKVFDLPPEADKVAVHVDGVGAPEVIEFDDGPVVDVAPGGGSTPVTEQTVVLNASARKTLSRIEIQNVLGVPIRLGPRLTFDSAVPV</sequence>
<dbReference type="Proteomes" id="UP001595699">
    <property type="component" value="Unassembled WGS sequence"/>
</dbReference>
<keyword evidence="3" id="KW-1185">Reference proteome</keyword>
<feature type="region of interest" description="Disordered" evidence="1">
    <location>
        <begin position="36"/>
        <end position="61"/>
    </location>
</feature>
<evidence type="ECO:0000313" key="2">
    <source>
        <dbReference type="EMBL" id="MFC3766938.1"/>
    </source>
</evidence>
<name>A0ABV7YPK5_9ACTN</name>
<gene>
    <name evidence="2" type="ORF">ACFOUW_39345</name>
</gene>
<dbReference type="EMBL" id="JBHRZH010000062">
    <property type="protein sequence ID" value="MFC3766938.1"/>
    <property type="molecule type" value="Genomic_DNA"/>
</dbReference>
<proteinExistence type="predicted"/>
<comment type="caution">
    <text evidence="2">The sequence shown here is derived from an EMBL/GenBank/DDBJ whole genome shotgun (WGS) entry which is preliminary data.</text>
</comment>
<feature type="compositionally biased region" description="Polar residues" evidence="1">
    <location>
        <begin position="36"/>
        <end position="48"/>
    </location>
</feature>
<organism evidence="2 3">
    <name type="scientific">Tenggerimyces flavus</name>
    <dbReference type="NCBI Taxonomy" id="1708749"/>
    <lineage>
        <taxon>Bacteria</taxon>
        <taxon>Bacillati</taxon>
        <taxon>Actinomycetota</taxon>
        <taxon>Actinomycetes</taxon>
        <taxon>Propionibacteriales</taxon>
        <taxon>Nocardioidaceae</taxon>
        <taxon>Tenggerimyces</taxon>
    </lineage>
</organism>
<accession>A0ABV7YPK5</accession>
<evidence type="ECO:0000313" key="3">
    <source>
        <dbReference type="Proteomes" id="UP001595699"/>
    </source>
</evidence>
<protein>
    <submittedName>
        <fullName evidence="2">Uncharacterized protein</fullName>
    </submittedName>
</protein>